<evidence type="ECO:0000256" key="1">
    <source>
        <dbReference type="SAM" id="MobiDB-lite"/>
    </source>
</evidence>
<feature type="region of interest" description="Disordered" evidence="1">
    <location>
        <begin position="198"/>
        <end position="397"/>
    </location>
</feature>
<feature type="compositionally biased region" description="Basic residues" evidence="1">
    <location>
        <begin position="222"/>
        <end position="238"/>
    </location>
</feature>
<evidence type="ECO:0000313" key="2">
    <source>
        <dbReference type="EMBL" id="KRX03090.1"/>
    </source>
</evidence>
<proteinExistence type="predicted"/>
<reference evidence="2 3" key="1">
    <citation type="journal article" date="2015" name="Sci. Rep.">
        <title>Genome of the facultative scuticociliatosis pathogen Pseudocohnilembus persalinus provides insight into its virulence through horizontal gene transfer.</title>
        <authorList>
            <person name="Xiong J."/>
            <person name="Wang G."/>
            <person name="Cheng J."/>
            <person name="Tian M."/>
            <person name="Pan X."/>
            <person name="Warren A."/>
            <person name="Jiang C."/>
            <person name="Yuan D."/>
            <person name="Miao W."/>
        </authorList>
    </citation>
    <scope>NUCLEOTIDE SEQUENCE [LARGE SCALE GENOMIC DNA]</scope>
    <source>
        <strain evidence="2">36N120E</strain>
    </source>
</reference>
<dbReference type="InParanoid" id="A0A0V0QLH3"/>
<evidence type="ECO:0000313" key="3">
    <source>
        <dbReference type="Proteomes" id="UP000054937"/>
    </source>
</evidence>
<protein>
    <recommendedName>
        <fullName evidence="4">Bud22 domain-containing protein</fullName>
    </recommendedName>
</protein>
<feature type="compositionally biased region" description="Polar residues" evidence="1">
    <location>
        <begin position="343"/>
        <end position="353"/>
    </location>
</feature>
<feature type="compositionally biased region" description="Basic and acidic residues" evidence="1">
    <location>
        <begin position="1"/>
        <end position="12"/>
    </location>
</feature>
<feature type="compositionally biased region" description="Basic and acidic residues" evidence="1">
    <location>
        <begin position="240"/>
        <end position="266"/>
    </location>
</feature>
<sequence length="424" mass="50410">MKDFKPQVENKQNKQKFPRQQNNQQKNKQGQDKQKNKLDYRIKAFKTLLDCVRTEKQFLTQKIIRRLRENNKKIKNDRKKVVASDSDSDENENDEDIKNLTPEEQKLRKLEKKSKNRQKNLEKKLNELKNMTPQAQKLVALYLQTQEINIEITKVDEYLKEHVQEDYQEELNKIQEEVKKSPEESFLSYFVQQMKETSKFKNASESLDKTKSYIKKQLDKSKVKREHKKEKFKLKQQNKQKVEGEETAEKADQQEQKPEASEKTAENTENQIESEKPQKQNKQPQIKNEEQEILGKKLGLLSEKLTKKIKKEEMKMKGQTSKKLKNPKQADRLQKWKEKHNMTENPNDTSKPSQRTEFKKKGKDLKMQLKNQAKDSKKNHFSQQNNNNKTDPAANKLHPSWAAKKELKQKENNIYVFQGEKKKL</sequence>
<comment type="caution">
    <text evidence="2">The sequence shown here is derived from an EMBL/GenBank/DDBJ whole genome shotgun (WGS) entry which is preliminary data.</text>
</comment>
<feature type="compositionally biased region" description="Acidic residues" evidence="1">
    <location>
        <begin position="86"/>
        <end position="95"/>
    </location>
</feature>
<feature type="compositionally biased region" description="Basic and acidic residues" evidence="1">
    <location>
        <begin position="328"/>
        <end position="342"/>
    </location>
</feature>
<organism evidence="2 3">
    <name type="scientific">Pseudocohnilembus persalinus</name>
    <name type="common">Ciliate</name>
    <dbReference type="NCBI Taxonomy" id="266149"/>
    <lineage>
        <taxon>Eukaryota</taxon>
        <taxon>Sar</taxon>
        <taxon>Alveolata</taxon>
        <taxon>Ciliophora</taxon>
        <taxon>Intramacronucleata</taxon>
        <taxon>Oligohymenophorea</taxon>
        <taxon>Scuticociliatia</taxon>
        <taxon>Philasterida</taxon>
        <taxon>Pseudocohnilembidae</taxon>
        <taxon>Pseudocohnilembus</taxon>
    </lineage>
</organism>
<keyword evidence="3" id="KW-1185">Reference proteome</keyword>
<feature type="compositionally biased region" description="Low complexity" evidence="1">
    <location>
        <begin position="18"/>
        <end position="28"/>
    </location>
</feature>
<feature type="compositionally biased region" description="Basic and acidic residues" evidence="1">
    <location>
        <begin position="29"/>
        <end position="38"/>
    </location>
</feature>
<feature type="compositionally biased region" description="Basic and acidic residues" evidence="1">
    <location>
        <begin position="304"/>
        <end position="316"/>
    </location>
</feature>
<feature type="region of interest" description="Disordered" evidence="1">
    <location>
        <begin position="1"/>
        <end position="38"/>
    </location>
</feature>
<feature type="compositionally biased region" description="Basic residues" evidence="1">
    <location>
        <begin position="109"/>
        <end position="118"/>
    </location>
</feature>
<accession>A0A0V0QLH3</accession>
<feature type="compositionally biased region" description="Basic and acidic residues" evidence="1">
    <location>
        <begin position="206"/>
        <end position="221"/>
    </location>
</feature>
<feature type="compositionally biased region" description="Basic and acidic residues" evidence="1">
    <location>
        <begin position="354"/>
        <end position="378"/>
    </location>
</feature>
<gene>
    <name evidence="2" type="ORF">PPERSA_10171</name>
</gene>
<feature type="compositionally biased region" description="Polar residues" evidence="1">
    <location>
        <begin position="381"/>
        <end position="390"/>
    </location>
</feature>
<dbReference type="Proteomes" id="UP000054937">
    <property type="component" value="Unassembled WGS sequence"/>
</dbReference>
<name>A0A0V0QLH3_PSEPJ</name>
<dbReference type="AlphaFoldDB" id="A0A0V0QLH3"/>
<feature type="compositionally biased region" description="Basic and acidic residues" evidence="1">
    <location>
        <begin position="96"/>
        <end position="108"/>
    </location>
</feature>
<evidence type="ECO:0008006" key="4">
    <source>
        <dbReference type="Google" id="ProtNLM"/>
    </source>
</evidence>
<feature type="region of interest" description="Disordered" evidence="1">
    <location>
        <begin position="76"/>
        <end position="118"/>
    </location>
</feature>
<dbReference type="EMBL" id="LDAU01000144">
    <property type="protein sequence ID" value="KRX03090.1"/>
    <property type="molecule type" value="Genomic_DNA"/>
</dbReference>
<dbReference type="OMA" id="KLHPSWA"/>